<dbReference type="InterPro" id="IPR009061">
    <property type="entry name" value="DNA-bd_dom_put_sf"/>
</dbReference>
<feature type="domain" description="FDX-ACB" evidence="12">
    <location>
        <begin position="555"/>
        <end position="647"/>
    </location>
</feature>
<reference evidence="15" key="1">
    <citation type="submission" date="2017-05" db="EMBL/GenBank/DDBJ databases">
        <authorList>
            <person name="Sharma S."/>
            <person name="Sidhu C."/>
            <person name="Pinnaka A.K."/>
        </authorList>
    </citation>
    <scope>NUCLEOTIDE SEQUENCE [LARGE SCALE GENOMIC DNA]</scope>
    <source>
        <strain evidence="15">AK93</strain>
    </source>
</reference>
<feature type="binding site" evidence="11">
    <location>
        <position position="327"/>
    </location>
    <ligand>
        <name>Mg(2+)</name>
        <dbReference type="ChEBI" id="CHEBI:18420"/>
        <note>shared with alpha subunit</note>
    </ligand>
</feature>
<dbReference type="Pfam" id="PF03483">
    <property type="entry name" value="B3_4"/>
    <property type="match status" value="1"/>
</dbReference>
<dbReference type="InterPro" id="IPR004532">
    <property type="entry name" value="Phe-tRNA-ligase_IIc_bsu_bact"/>
</dbReference>
<keyword evidence="6 11" id="KW-0067">ATP-binding</keyword>
<dbReference type="AlphaFoldDB" id="A0A3E0WIA0"/>
<dbReference type="SUPFAM" id="SSF55681">
    <property type="entry name" value="Class II aaRS and biotin synthetases"/>
    <property type="match status" value="1"/>
</dbReference>
<dbReference type="SUPFAM" id="SSF54991">
    <property type="entry name" value="Anticodon-binding domain of PheRS"/>
    <property type="match status" value="1"/>
</dbReference>
<dbReference type="GO" id="GO:0004826">
    <property type="term" value="F:phenylalanine-tRNA ligase activity"/>
    <property type="evidence" value="ECO:0007669"/>
    <property type="project" value="UniProtKB-UniRule"/>
</dbReference>
<feature type="binding site" evidence="11">
    <location>
        <position position="336"/>
    </location>
    <ligand>
        <name>Mg(2+)</name>
        <dbReference type="ChEBI" id="CHEBI:18420"/>
        <note>shared with alpha subunit</note>
    </ligand>
</feature>
<comment type="subunit">
    <text evidence="2 11">Tetramer of two alpha and two beta subunits.</text>
</comment>
<dbReference type="InterPro" id="IPR045060">
    <property type="entry name" value="Phe-tRNA-ligase_IIc_bsu"/>
</dbReference>
<dbReference type="GO" id="GO:0000287">
    <property type="term" value="F:magnesium ion binding"/>
    <property type="evidence" value="ECO:0007669"/>
    <property type="project" value="UniProtKB-UniRule"/>
</dbReference>
<evidence type="ECO:0000256" key="11">
    <source>
        <dbReference type="HAMAP-Rule" id="MF_00283"/>
    </source>
</evidence>
<dbReference type="CDD" id="cd00769">
    <property type="entry name" value="PheRS_beta_core"/>
    <property type="match status" value="1"/>
</dbReference>
<dbReference type="NCBIfam" id="TIGR00472">
    <property type="entry name" value="pheT_bact"/>
    <property type="match status" value="1"/>
</dbReference>
<sequence length="648" mass="71408">MVEFSDDAKAGALLAELWPAETVLELELTPNRTDAFSLLGVARDLAAKLDVAIKHPAQGVDPGVACEEATEALSIDVEDAVECPRFTARIIDHVRIKPSPLWIQRRLAALGLTPRNNIVDATNLVTFELGQPSHAYDRERIGAKLSVRRAHAEEKFAAIGGQELQLAPEDLVVAARDDSGADTPVALAGVIGGAESSVSPSTQQLVLEVAHFDPVTIRKAAKRHKLITDAHYRFERGTDPNLPPIASARLAHLIEQVSGGKARSEYYDVGVARQRSEIRFRPERVPFLTALAVESDVQKKYLERLGCVVRTTSDGHWSVRPPSWRFDLALEEDLVEEVARLYGYENIPETFPTIPFVPDLADVTYGNLRMRLASMGFQEIMNYVFVSAHELEQAGAQPHKVVLESPLSAERNVLRTSLRPGLLAAARTNREWPAVAFFEIGRVFTEQETERLGLLLRGEWGTQGAFEGRRSDFFVLKGILEQLADLAKVALVIQPEVIPGLHPGVAGAVIWNGERVGIAGRVHPEIEKAYGISETFMAELDLPLLGRPETFAEYSRQPSAERDLSILAAGAEPYDRLEAVIRKAAGPYLLDVAPFDVYQGKGIPTQYKSVGIRMRFRHPTRALRDEEVDRSLADVIAALQEAGYAIRT</sequence>
<dbReference type="PANTHER" id="PTHR10947:SF0">
    <property type="entry name" value="PHENYLALANINE--TRNA LIGASE BETA SUBUNIT"/>
    <property type="match status" value="1"/>
</dbReference>
<dbReference type="Pfam" id="PF03147">
    <property type="entry name" value="FDX-ACB"/>
    <property type="match status" value="1"/>
</dbReference>
<dbReference type="GO" id="GO:0005524">
    <property type="term" value="F:ATP binding"/>
    <property type="evidence" value="ECO:0007669"/>
    <property type="project" value="UniProtKB-UniRule"/>
</dbReference>
<dbReference type="SUPFAM" id="SSF56037">
    <property type="entry name" value="PheT/TilS domain"/>
    <property type="match status" value="1"/>
</dbReference>
<dbReference type="RefSeq" id="WP_116348405.1">
    <property type="nucleotide sequence ID" value="NZ_NFZW01000026.1"/>
</dbReference>
<dbReference type="InterPro" id="IPR036690">
    <property type="entry name" value="Fdx_antiC-bd_sf"/>
</dbReference>
<keyword evidence="4 11" id="KW-0479">Metal-binding</keyword>
<feature type="binding site" evidence="11">
    <location>
        <position position="333"/>
    </location>
    <ligand>
        <name>Mg(2+)</name>
        <dbReference type="ChEBI" id="CHEBI:18420"/>
        <note>shared with alpha subunit</note>
    </ligand>
</feature>
<dbReference type="SMART" id="SM00896">
    <property type="entry name" value="FDX-ACB"/>
    <property type="match status" value="1"/>
</dbReference>
<evidence type="ECO:0000256" key="5">
    <source>
        <dbReference type="ARBA" id="ARBA00022741"/>
    </source>
</evidence>
<keyword evidence="15" id="KW-1185">Reference proteome</keyword>
<evidence type="ECO:0000256" key="9">
    <source>
        <dbReference type="ARBA" id="ARBA00023146"/>
    </source>
</evidence>
<dbReference type="Pfam" id="PF03484">
    <property type="entry name" value="B5"/>
    <property type="match status" value="1"/>
</dbReference>
<evidence type="ECO:0000256" key="1">
    <source>
        <dbReference type="ARBA" id="ARBA00008653"/>
    </source>
</evidence>
<dbReference type="InterPro" id="IPR005146">
    <property type="entry name" value="B3/B4_tRNA-bd"/>
</dbReference>
<dbReference type="GO" id="GO:0009328">
    <property type="term" value="C:phenylalanine-tRNA ligase complex"/>
    <property type="evidence" value="ECO:0007669"/>
    <property type="project" value="TreeGrafter"/>
</dbReference>
<dbReference type="Gene3D" id="3.30.56.10">
    <property type="match status" value="2"/>
</dbReference>
<protein>
    <recommendedName>
        <fullName evidence="11">Phenylalanine--tRNA ligase beta subunit</fullName>
        <ecNumber evidence="11">6.1.1.20</ecNumber>
    </recommendedName>
    <alternativeName>
        <fullName evidence="11">Phenylalanyl-tRNA synthetase beta subunit</fullName>
        <shortName evidence="11">PheRS</shortName>
    </alternativeName>
</protein>
<dbReference type="GO" id="GO:0006432">
    <property type="term" value="P:phenylalanyl-tRNA aminoacylation"/>
    <property type="evidence" value="ECO:0007669"/>
    <property type="project" value="UniProtKB-UniRule"/>
</dbReference>
<dbReference type="PROSITE" id="PS51483">
    <property type="entry name" value="B5"/>
    <property type="match status" value="1"/>
</dbReference>
<dbReference type="GO" id="GO:0003723">
    <property type="term" value="F:RNA binding"/>
    <property type="evidence" value="ECO:0007669"/>
    <property type="project" value="InterPro"/>
</dbReference>
<keyword evidence="7 11" id="KW-0460">Magnesium</keyword>
<dbReference type="Gene3D" id="3.50.40.10">
    <property type="entry name" value="Phenylalanyl-trna Synthetase, Chain B, domain 3"/>
    <property type="match status" value="1"/>
</dbReference>
<dbReference type="HAMAP" id="MF_00283">
    <property type="entry name" value="Phe_tRNA_synth_beta1"/>
    <property type="match status" value="1"/>
</dbReference>
<evidence type="ECO:0000256" key="6">
    <source>
        <dbReference type="ARBA" id="ARBA00022840"/>
    </source>
</evidence>
<evidence type="ECO:0000256" key="4">
    <source>
        <dbReference type="ARBA" id="ARBA00022723"/>
    </source>
</evidence>
<name>A0A3E0WIA0_9GAMM</name>
<proteinExistence type="inferred from homology"/>
<keyword evidence="5 11" id="KW-0547">Nucleotide-binding</keyword>
<dbReference type="PANTHER" id="PTHR10947">
    <property type="entry name" value="PHENYLALANYL-TRNA SYNTHETASE BETA CHAIN AND LEUCINE-RICH REPEAT-CONTAINING PROTEIN 47"/>
    <property type="match status" value="1"/>
</dbReference>
<evidence type="ECO:0000313" key="14">
    <source>
        <dbReference type="EMBL" id="RFA32710.1"/>
    </source>
</evidence>
<dbReference type="Gene3D" id="3.30.70.380">
    <property type="entry name" value="Ferrodoxin-fold anticodon-binding domain"/>
    <property type="match status" value="1"/>
</dbReference>
<keyword evidence="9 11" id="KW-0030">Aminoacyl-tRNA synthetase</keyword>
<dbReference type="InterPro" id="IPR045864">
    <property type="entry name" value="aa-tRNA-synth_II/BPL/LPL"/>
</dbReference>
<dbReference type="EMBL" id="NFZW01000026">
    <property type="protein sequence ID" value="RFA32710.1"/>
    <property type="molecule type" value="Genomic_DNA"/>
</dbReference>
<evidence type="ECO:0000256" key="10">
    <source>
        <dbReference type="ARBA" id="ARBA00049255"/>
    </source>
</evidence>
<dbReference type="PROSITE" id="PS51447">
    <property type="entry name" value="FDX_ACB"/>
    <property type="match status" value="1"/>
</dbReference>
<dbReference type="SMART" id="SM00873">
    <property type="entry name" value="B3_4"/>
    <property type="match status" value="1"/>
</dbReference>
<comment type="similarity">
    <text evidence="1 11">Belongs to the phenylalanyl-tRNA synthetase beta subunit family. Type 1 subfamily.</text>
</comment>
<dbReference type="InterPro" id="IPR005121">
    <property type="entry name" value="Fdx_antiC-bd"/>
</dbReference>
<dbReference type="Pfam" id="PF17759">
    <property type="entry name" value="tRNA_synthFbeta"/>
    <property type="match status" value="1"/>
</dbReference>
<evidence type="ECO:0000256" key="2">
    <source>
        <dbReference type="ARBA" id="ARBA00011209"/>
    </source>
</evidence>
<dbReference type="Gene3D" id="3.30.930.10">
    <property type="entry name" value="Bira Bifunctional Protein, Domain 2"/>
    <property type="match status" value="1"/>
</dbReference>
<dbReference type="SMART" id="SM00874">
    <property type="entry name" value="B5"/>
    <property type="match status" value="1"/>
</dbReference>
<keyword evidence="3 11" id="KW-0436">Ligase</keyword>
<evidence type="ECO:0000256" key="3">
    <source>
        <dbReference type="ARBA" id="ARBA00022598"/>
    </source>
</evidence>
<evidence type="ECO:0000313" key="15">
    <source>
        <dbReference type="Proteomes" id="UP000256763"/>
    </source>
</evidence>
<dbReference type="EC" id="6.1.1.20" evidence="11"/>
<evidence type="ECO:0000259" key="13">
    <source>
        <dbReference type="PROSITE" id="PS51483"/>
    </source>
</evidence>
<comment type="catalytic activity">
    <reaction evidence="10 11">
        <text>tRNA(Phe) + L-phenylalanine + ATP = L-phenylalanyl-tRNA(Phe) + AMP + diphosphate + H(+)</text>
        <dbReference type="Rhea" id="RHEA:19413"/>
        <dbReference type="Rhea" id="RHEA-COMP:9668"/>
        <dbReference type="Rhea" id="RHEA-COMP:9699"/>
        <dbReference type="ChEBI" id="CHEBI:15378"/>
        <dbReference type="ChEBI" id="CHEBI:30616"/>
        <dbReference type="ChEBI" id="CHEBI:33019"/>
        <dbReference type="ChEBI" id="CHEBI:58095"/>
        <dbReference type="ChEBI" id="CHEBI:78442"/>
        <dbReference type="ChEBI" id="CHEBI:78531"/>
        <dbReference type="ChEBI" id="CHEBI:456215"/>
        <dbReference type="EC" id="6.1.1.20"/>
    </reaction>
</comment>
<keyword evidence="11" id="KW-0963">Cytoplasm</keyword>
<evidence type="ECO:0000256" key="7">
    <source>
        <dbReference type="ARBA" id="ARBA00022842"/>
    </source>
</evidence>
<dbReference type="InterPro" id="IPR041616">
    <property type="entry name" value="PheRS_beta_core"/>
</dbReference>
<comment type="cofactor">
    <cofactor evidence="11">
        <name>Mg(2+)</name>
        <dbReference type="ChEBI" id="CHEBI:18420"/>
    </cofactor>
    <text evidence="11">Binds 2 magnesium ions per tetramer.</text>
</comment>
<comment type="subcellular location">
    <subcellularLocation>
        <location evidence="11">Cytoplasm</location>
    </subcellularLocation>
</comment>
<organism evidence="14 15">
    <name type="scientific">Alkalilimnicola ehrlichii</name>
    <dbReference type="NCBI Taxonomy" id="351052"/>
    <lineage>
        <taxon>Bacteria</taxon>
        <taxon>Pseudomonadati</taxon>
        <taxon>Pseudomonadota</taxon>
        <taxon>Gammaproteobacteria</taxon>
        <taxon>Chromatiales</taxon>
        <taxon>Ectothiorhodospiraceae</taxon>
        <taxon>Alkalilimnicola</taxon>
    </lineage>
</organism>
<feature type="binding site" evidence="11">
    <location>
        <position position="337"/>
    </location>
    <ligand>
        <name>Mg(2+)</name>
        <dbReference type="ChEBI" id="CHEBI:18420"/>
        <note>shared with alpha subunit</note>
    </ligand>
</feature>
<dbReference type="Proteomes" id="UP000256763">
    <property type="component" value="Unassembled WGS sequence"/>
</dbReference>
<evidence type="ECO:0000256" key="8">
    <source>
        <dbReference type="ARBA" id="ARBA00022917"/>
    </source>
</evidence>
<feature type="domain" description="B5" evidence="13">
    <location>
        <begin position="273"/>
        <end position="349"/>
    </location>
</feature>
<keyword evidence="8 11" id="KW-0648">Protein biosynthesis</keyword>
<dbReference type="InterPro" id="IPR005147">
    <property type="entry name" value="tRNA_synthase_B5-dom"/>
</dbReference>
<dbReference type="InterPro" id="IPR020825">
    <property type="entry name" value="Phe-tRNA_synthase-like_B3/B4"/>
</dbReference>
<accession>A0A3E0WIA0</accession>
<dbReference type="SUPFAM" id="SSF46955">
    <property type="entry name" value="Putative DNA-binding domain"/>
    <property type="match status" value="1"/>
</dbReference>
<comment type="caution">
    <text evidence="14">The sequence shown here is derived from an EMBL/GenBank/DDBJ whole genome shotgun (WGS) entry which is preliminary data.</text>
</comment>
<evidence type="ECO:0000259" key="12">
    <source>
        <dbReference type="PROSITE" id="PS51447"/>
    </source>
</evidence>
<gene>
    <name evidence="11" type="primary">pheT</name>
    <name evidence="14" type="ORF">CAL65_19105</name>
</gene>